<dbReference type="InterPro" id="IPR013520">
    <property type="entry name" value="Ribonucl_H"/>
</dbReference>
<dbReference type="PROSITE" id="PS50157">
    <property type="entry name" value="ZINC_FINGER_C2H2_2"/>
    <property type="match status" value="1"/>
</dbReference>
<dbReference type="InterPro" id="IPR011990">
    <property type="entry name" value="TPR-like_helical_dom_sf"/>
</dbReference>
<dbReference type="Pfam" id="PF25245">
    <property type="entry name" value="TPR_At1g68980"/>
    <property type="match status" value="1"/>
</dbReference>
<dbReference type="EMBL" id="SMOL01000553">
    <property type="protein sequence ID" value="KAB2608425.1"/>
    <property type="molecule type" value="Genomic_DNA"/>
</dbReference>
<dbReference type="InterPro" id="IPR057440">
    <property type="entry name" value="At1g68980-like_TPR"/>
</dbReference>
<evidence type="ECO:0000256" key="1">
    <source>
        <dbReference type="ARBA" id="ARBA00007626"/>
    </source>
</evidence>
<dbReference type="NCBIfam" id="TIGR00756">
    <property type="entry name" value="PPR"/>
    <property type="match status" value="1"/>
</dbReference>
<evidence type="ECO:0000313" key="6">
    <source>
        <dbReference type="EMBL" id="KAB2608425.1"/>
    </source>
</evidence>
<name>A0A5N5FZ63_9ROSA</name>
<dbReference type="PROSITE" id="PS51375">
    <property type="entry name" value="PPR"/>
    <property type="match status" value="1"/>
</dbReference>
<reference evidence="6 7" key="3">
    <citation type="submission" date="2019-11" db="EMBL/GenBank/DDBJ databases">
        <title>A de novo genome assembly of a pear dwarfing rootstock.</title>
        <authorList>
            <person name="Wang F."/>
            <person name="Wang J."/>
            <person name="Li S."/>
            <person name="Zhang Y."/>
            <person name="Fang M."/>
            <person name="Ma L."/>
            <person name="Zhao Y."/>
            <person name="Jiang S."/>
        </authorList>
    </citation>
    <scope>NUCLEOTIDE SEQUENCE [LARGE SCALE GENOMIC DNA]</scope>
    <source>
        <strain evidence="6">S2</strain>
        <tissue evidence="6">Leaf</tissue>
    </source>
</reference>
<feature type="domain" description="C2H2-type" evidence="5">
    <location>
        <begin position="116"/>
        <end position="145"/>
    </location>
</feature>
<evidence type="ECO:0000256" key="2">
    <source>
        <dbReference type="ARBA" id="ARBA00022737"/>
    </source>
</evidence>
<dbReference type="Gene3D" id="1.25.40.10">
    <property type="entry name" value="Tetratricopeptide repeat domain"/>
    <property type="match status" value="3"/>
</dbReference>
<dbReference type="Proteomes" id="UP000327157">
    <property type="component" value="Chromosome 14"/>
</dbReference>
<evidence type="ECO:0000256" key="4">
    <source>
        <dbReference type="PROSITE-ProRule" id="PRU00708"/>
    </source>
</evidence>
<keyword evidence="3" id="KW-0479">Metal-binding</keyword>
<evidence type="ECO:0000256" key="3">
    <source>
        <dbReference type="PROSITE-ProRule" id="PRU00042"/>
    </source>
</evidence>
<keyword evidence="3" id="KW-0863">Zinc-finger</keyword>
<keyword evidence="7" id="KW-1185">Reference proteome</keyword>
<dbReference type="InterPro" id="IPR013087">
    <property type="entry name" value="Znf_C2H2_type"/>
</dbReference>
<organism evidence="6 7">
    <name type="scientific">Pyrus ussuriensis x Pyrus communis</name>
    <dbReference type="NCBI Taxonomy" id="2448454"/>
    <lineage>
        <taxon>Eukaryota</taxon>
        <taxon>Viridiplantae</taxon>
        <taxon>Streptophyta</taxon>
        <taxon>Embryophyta</taxon>
        <taxon>Tracheophyta</taxon>
        <taxon>Spermatophyta</taxon>
        <taxon>Magnoliopsida</taxon>
        <taxon>eudicotyledons</taxon>
        <taxon>Gunneridae</taxon>
        <taxon>Pentapetalae</taxon>
        <taxon>rosids</taxon>
        <taxon>fabids</taxon>
        <taxon>Rosales</taxon>
        <taxon>Rosaceae</taxon>
        <taxon>Amygdaloideae</taxon>
        <taxon>Maleae</taxon>
        <taxon>Pyrus</taxon>
    </lineage>
</organism>
<feature type="repeat" description="PPR" evidence="4">
    <location>
        <begin position="1013"/>
        <end position="1047"/>
    </location>
</feature>
<evidence type="ECO:0000259" key="5">
    <source>
        <dbReference type="PROSITE" id="PS50157"/>
    </source>
</evidence>
<dbReference type="GO" id="GO:0003676">
    <property type="term" value="F:nucleic acid binding"/>
    <property type="evidence" value="ECO:0007669"/>
    <property type="project" value="InterPro"/>
</dbReference>
<accession>A0A5N5FZ63</accession>
<dbReference type="Gene3D" id="3.30.420.10">
    <property type="entry name" value="Ribonuclease H-like superfamily/Ribonuclease H"/>
    <property type="match status" value="1"/>
</dbReference>
<comment type="similarity">
    <text evidence="1">Belongs to the PPR family. P subfamily.</text>
</comment>
<dbReference type="PROSITE" id="PS00028">
    <property type="entry name" value="ZINC_FINGER_C2H2_1"/>
    <property type="match status" value="1"/>
</dbReference>
<dbReference type="InterPro" id="IPR012337">
    <property type="entry name" value="RNaseH-like_sf"/>
</dbReference>
<dbReference type="InterPro" id="IPR036397">
    <property type="entry name" value="RNaseH_sf"/>
</dbReference>
<proteinExistence type="inferred from homology"/>
<dbReference type="SUPFAM" id="SSF53098">
    <property type="entry name" value="Ribonuclease H-like"/>
    <property type="match status" value="1"/>
</dbReference>
<evidence type="ECO:0000313" key="7">
    <source>
        <dbReference type="Proteomes" id="UP000327157"/>
    </source>
</evidence>
<dbReference type="GO" id="GO:0008270">
    <property type="term" value="F:zinc ion binding"/>
    <property type="evidence" value="ECO:0007669"/>
    <property type="project" value="UniProtKB-KW"/>
</dbReference>
<dbReference type="PANTHER" id="PTHR46598">
    <property type="entry name" value="BNAC05G43320D PROTEIN"/>
    <property type="match status" value="1"/>
</dbReference>
<comment type="caution">
    <text evidence="6">The sequence shown here is derived from an EMBL/GenBank/DDBJ whole genome shotgun (WGS) entry which is preliminary data.</text>
</comment>
<keyword evidence="3" id="KW-0862">Zinc</keyword>
<reference evidence="6 7" key="1">
    <citation type="submission" date="2019-09" db="EMBL/GenBank/DDBJ databases">
        <authorList>
            <person name="Ou C."/>
        </authorList>
    </citation>
    <scope>NUCLEOTIDE SEQUENCE [LARGE SCALE GENOMIC DNA]</scope>
    <source>
        <strain evidence="6">S2</strain>
        <tissue evidence="6">Leaf</tissue>
    </source>
</reference>
<reference evidence="7" key="2">
    <citation type="submission" date="2019-10" db="EMBL/GenBank/DDBJ databases">
        <title>A de novo genome assembly of a pear dwarfing rootstock.</title>
        <authorList>
            <person name="Wang F."/>
            <person name="Wang J."/>
            <person name="Li S."/>
            <person name="Zhang Y."/>
            <person name="Fang M."/>
            <person name="Ma L."/>
            <person name="Zhao Y."/>
            <person name="Jiang S."/>
        </authorList>
    </citation>
    <scope>NUCLEOTIDE SEQUENCE [LARGE SCALE GENOMIC DNA]</scope>
</reference>
<dbReference type="PANTHER" id="PTHR46598:SF3">
    <property type="entry name" value="OS07G0495300 PROTEIN"/>
    <property type="match status" value="1"/>
</dbReference>
<gene>
    <name evidence="6" type="ORF">D8674_011593</name>
</gene>
<dbReference type="InterPro" id="IPR002885">
    <property type="entry name" value="PPR_rpt"/>
</dbReference>
<dbReference type="OrthoDB" id="783540at2759"/>
<sequence>MWNIGGNLQRYRKRKRNKNPAVADQRIIPFRLSPFGLARSHLGPSLHFLPSSHFIFAPHFELHRRCGEQLCPPWTPSPTLQKPKEQGSISLSLSLKFVRFMAFSYSRFHRHLFGWYECAACYKQYKQREHLFEHIKGSFHSVHQPRCGVCKKHFMSFQSLREHLTGSLAKAFCKTIFTEQGCHLCLKLFDSATSRSEHKNTCCLSAPTPVGTTMMPCAESKSDINLSNEDHVGGGLEAVALDCEMVWGGSDGSLDLCARVCLIDEDENILFHTYVQPQIAVTNYRYEVTGLMEEHIRNAMPLEKVQEKILRILYSGKTKVLVGHNLDRDMDCLRFNYPDYLLRYEIQSGSHDLYVDCVSVMRLYKRFRALDHEREGNRASVATTCAKDILESFESLKTTNVEEMAVNDLYEMSTPKYKCWCLDLGETLSFFFIETTAQTESTYRNYIKAGSFPSTDAANRKYRRRSLLSGSSPSNAIQRTALISTYDRESALNRRFPKPILSTVCYEQHQISSTRYFCSCAQSVRLCWEGSSPTVLLKRLEIALKEHQLNEAWESFIDFKRLHGFPEVFIVRKLITELCYSSDPHWLLKACDVVLEVLKDQSDLLQSDILPKLSLSLARSQMPKPATMILRILLEKDNLPPLNALCLVVLHMVKTEVGTNLASNFLIQICHRFQRLSVNKSGHAKQIQPDTMIFNLVLDACVRFKLSFKGQQILELMPQTGVVADAHSIIIISQIHELNGQRDEIKKYKSHIDQVSVALLQHYRQFYDSLLTLHFKFNDIEAATELVLQMCDYHVSLPVQRDRKNSHKSYNVQIGSHNLKSGLQMQILPELLQKDSVLKVEGKHELVIYWNGKLVLSNRALAKLVNGYRKGGDTFKLSKILLKMQKELCSSRGSGLCSDVIDACIHLGWLETAHDLLDDLDAAGSPLGLTPFMSLLTAYYKEKMFLEAKALIKQIRNAGLLENLSDEMVVVKCRSIVDSSAMFTNASSSISKSDLANALVQEMRDEKNEIPSTVYQFNSSINFFCKAKMIDDALKTYRRLHEMKIQPTEQTFTYLLYGYYSLGMFRAMTILWGDIKRNIESGNLVVSRDLYEYLLLNFIRGGYFERVMEVIDYMKKRGMHTDKWLYRSEFVKLHKNLYRNLKASEAKTEAQRKRLNSFLSSFVPSYSLFYASWKQSSSSLLKCSAVCYTFSTWHSNVLKFLYGESWGRRVLYLLEYAGKDLKLVRMGVPLRDMENEDMLDHLDMCLDFILIRVEKRGMFRSIALLACLEGAFQVFTMNKDYP</sequence>
<dbReference type="Pfam" id="PF01535">
    <property type="entry name" value="PPR"/>
    <property type="match status" value="1"/>
</dbReference>
<keyword evidence="2" id="KW-0677">Repeat</keyword>
<dbReference type="Pfam" id="PF00929">
    <property type="entry name" value="RNase_T"/>
    <property type="match status" value="1"/>
</dbReference>
<protein>
    <submittedName>
        <fullName evidence="6">Pentatricopeptide repeat-containing protein</fullName>
    </submittedName>
</protein>
<dbReference type="SMART" id="SM00479">
    <property type="entry name" value="EXOIII"/>
    <property type="match status" value="1"/>
</dbReference>